<evidence type="ECO:0000256" key="1">
    <source>
        <dbReference type="SAM" id="MobiDB-lite"/>
    </source>
</evidence>
<keyword evidence="3" id="KW-1185">Reference proteome</keyword>
<dbReference type="EMBL" id="FJOG01000027">
    <property type="protein sequence ID" value="CZR64669.1"/>
    <property type="molecule type" value="Genomic_DNA"/>
</dbReference>
<proteinExistence type="predicted"/>
<dbReference type="AlphaFoldDB" id="A0A1L7XHZ6"/>
<evidence type="ECO:0000313" key="2">
    <source>
        <dbReference type="EMBL" id="CZR64669.1"/>
    </source>
</evidence>
<evidence type="ECO:0000313" key="3">
    <source>
        <dbReference type="Proteomes" id="UP000184330"/>
    </source>
</evidence>
<protein>
    <recommendedName>
        <fullName evidence="4">BTB domain-containing protein</fullName>
    </recommendedName>
</protein>
<dbReference type="Proteomes" id="UP000184330">
    <property type="component" value="Unassembled WGS sequence"/>
</dbReference>
<organism evidence="2 3">
    <name type="scientific">Phialocephala subalpina</name>
    <dbReference type="NCBI Taxonomy" id="576137"/>
    <lineage>
        <taxon>Eukaryota</taxon>
        <taxon>Fungi</taxon>
        <taxon>Dikarya</taxon>
        <taxon>Ascomycota</taxon>
        <taxon>Pezizomycotina</taxon>
        <taxon>Leotiomycetes</taxon>
        <taxon>Helotiales</taxon>
        <taxon>Mollisiaceae</taxon>
        <taxon>Phialocephala</taxon>
        <taxon>Phialocephala fortinii species complex</taxon>
    </lineage>
</organism>
<reference evidence="2 3" key="1">
    <citation type="submission" date="2016-03" db="EMBL/GenBank/DDBJ databases">
        <authorList>
            <person name="Ploux O."/>
        </authorList>
    </citation>
    <scope>NUCLEOTIDE SEQUENCE [LARGE SCALE GENOMIC DNA]</scope>
    <source>
        <strain evidence="2 3">UAMH 11012</strain>
    </source>
</reference>
<name>A0A1L7XHZ6_9HELO</name>
<dbReference type="OrthoDB" id="5275938at2759"/>
<feature type="region of interest" description="Disordered" evidence="1">
    <location>
        <begin position="1"/>
        <end position="22"/>
    </location>
</feature>
<dbReference type="STRING" id="576137.A0A1L7XHZ6"/>
<sequence>MTDSTPSASALARTPPSTEPTPDDAFIFAGNVRILATHNRERTEGTASSDALCHARPIDFTEDDSVALLLLLNIAHLKFRRIPDQLPYKLLLQVAILCDQYDCVDLVRPWLKDTLWLRDEQLEFSRMSQRQWLFIAWVFGRDRVFEQAAILLVKLTTRGSVWLTLSPMPPGIVESILSHRLRLIAELLANQQTKFSRASARFREIFVT</sequence>
<gene>
    <name evidence="2" type="ORF">PAC_14567</name>
</gene>
<evidence type="ECO:0008006" key="4">
    <source>
        <dbReference type="Google" id="ProtNLM"/>
    </source>
</evidence>
<accession>A0A1L7XHZ6</accession>